<reference evidence="1" key="1">
    <citation type="submission" date="2021-06" db="EMBL/GenBank/DDBJ databases">
        <authorList>
            <person name="Hodson N. C."/>
            <person name="Mongue J. A."/>
            <person name="Jaron S. K."/>
        </authorList>
    </citation>
    <scope>NUCLEOTIDE SEQUENCE</scope>
</reference>
<evidence type="ECO:0000313" key="2">
    <source>
        <dbReference type="Proteomes" id="UP000708208"/>
    </source>
</evidence>
<gene>
    <name evidence="1" type="ORF">AFUS01_LOCUS40320</name>
</gene>
<comment type="caution">
    <text evidence="1">The sequence shown here is derived from an EMBL/GenBank/DDBJ whole genome shotgun (WGS) entry which is preliminary data.</text>
</comment>
<evidence type="ECO:0000313" key="1">
    <source>
        <dbReference type="EMBL" id="CAG7830522.1"/>
    </source>
</evidence>
<sequence length="24" mass="2645">ENWLAPQSRTKTEGDLSLIITGNT</sequence>
<organism evidence="1 2">
    <name type="scientific">Allacma fusca</name>
    <dbReference type="NCBI Taxonomy" id="39272"/>
    <lineage>
        <taxon>Eukaryota</taxon>
        <taxon>Metazoa</taxon>
        <taxon>Ecdysozoa</taxon>
        <taxon>Arthropoda</taxon>
        <taxon>Hexapoda</taxon>
        <taxon>Collembola</taxon>
        <taxon>Symphypleona</taxon>
        <taxon>Sminthuridae</taxon>
        <taxon>Allacma</taxon>
    </lineage>
</organism>
<keyword evidence="2" id="KW-1185">Reference proteome</keyword>
<proteinExistence type="predicted"/>
<name>A0A8J2L8W7_9HEXA</name>
<dbReference type="EMBL" id="CAJVCH010556294">
    <property type="protein sequence ID" value="CAG7830522.1"/>
    <property type="molecule type" value="Genomic_DNA"/>
</dbReference>
<accession>A0A8J2L8W7</accession>
<protein>
    <submittedName>
        <fullName evidence="1">Uncharacterized protein</fullName>
    </submittedName>
</protein>
<feature type="non-terminal residue" evidence="1">
    <location>
        <position position="1"/>
    </location>
</feature>
<dbReference type="Proteomes" id="UP000708208">
    <property type="component" value="Unassembled WGS sequence"/>
</dbReference>
<dbReference type="AlphaFoldDB" id="A0A8J2L8W7"/>